<evidence type="ECO:0000256" key="6">
    <source>
        <dbReference type="HAMAP-Rule" id="MF_01558"/>
    </source>
</evidence>
<evidence type="ECO:0000259" key="7">
    <source>
        <dbReference type="PROSITE" id="PS51747"/>
    </source>
</evidence>
<dbReference type="PROSITE" id="PS00903">
    <property type="entry name" value="CYT_DCMP_DEAMINASES_1"/>
    <property type="match status" value="1"/>
</dbReference>
<gene>
    <name evidence="6 8" type="primary">cdd</name>
    <name evidence="8" type="ORF">GCM10023333_12120</name>
</gene>
<keyword evidence="4 6" id="KW-0378">Hydrolase</keyword>
<dbReference type="PIRSF" id="PIRSF006334">
    <property type="entry name" value="Cdd_plus_pseudo"/>
    <property type="match status" value="1"/>
</dbReference>
<accession>A0ABP9EKU4</accession>
<dbReference type="SUPFAM" id="SSF53927">
    <property type="entry name" value="Cytidine deaminase-like"/>
    <property type="match status" value="2"/>
</dbReference>
<keyword evidence="3 6" id="KW-0479">Metal-binding</keyword>
<feature type="binding site" evidence="6">
    <location>
        <position position="131"/>
    </location>
    <ligand>
        <name>Zn(2+)</name>
        <dbReference type="ChEBI" id="CHEBI:29105"/>
        <note>catalytic</note>
    </ligand>
</feature>
<evidence type="ECO:0000256" key="1">
    <source>
        <dbReference type="ARBA" id="ARBA00006576"/>
    </source>
</evidence>
<sequence length="294" mass="31227">MKIDTQSLIADLPDTLAKWFAQRLRRPFVGQLSADERVQLEQHSGLSGEALALALLPMAATLSIAPVSHFKVGAIAIGRSGALYLGANLELQGQTLFHSVHGEQSAISNAWLAGETGLEAMVINASPCGHCRQFMNELQYADQLKVVLPEQGSQSLSHYLPYAFGPTDLGIDTGLMATQQHQLTCAHTDPVIQLALQHANASYAPYSGSPSAVVLQTDAGQCFAGRYAENAAFNPSLPPMQMALSAMALAQIPFSAIRRAVLLQSAQGQIDQRHSAAGALATVSDIGLETILVE</sequence>
<dbReference type="InterPro" id="IPR002125">
    <property type="entry name" value="CMP_dCMP_dom"/>
</dbReference>
<dbReference type="PANTHER" id="PTHR11644">
    <property type="entry name" value="CYTIDINE DEAMINASE"/>
    <property type="match status" value="1"/>
</dbReference>
<feature type="active site" description="Proton donor" evidence="6">
    <location>
        <position position="103"/>
    </location>
</feature>
<dbReference type="InterPro" id="IPR020797">
    <property type="entry name" value="Cytidine_deaminase_bacteria"/>
</dbReference>
<dbReference type="RefSeq" id="WP_345334421.1">
    <property type="nucleotide sequence ID" value="NZ_BAABJZ010000016.1"/>
</dbReference>
<dbReference type="PANTHER" id="PTHR11644:SF2">
    <property type="entry name" value="CYTIDINE DEAMINASE"/>
    <property type="match status" value="1"/>
</dbReference>
<keyword evidence="5 6" id="KW-0862">Zinc</keyword>
<dbReference type="Gene3D" id="3.40.140.10">
    <property type="entry name" value="Cytidine Deaminase, domain 2"/>
    <property type="match status" value="2"/>
</dbReference>
<evidence type="ECO:0000313" key="9">
    <source>
        <dbReference type="Proteomes" id="UP001499988"/>
    </source>
</evidence>
<evidence type="ECO:0000256" key="4">
    <source>
        <dbReference type="ARBA" id="ARBA00022801"/>
    </source>
</evidence>
<dbReference type="EC" id="3.5.4.5" evidence="6"/>
<dbReference type="InterPro" id="IPR013171">
    <property type="entry name" value="Cyd/dCyd_deaminase_Zn-bd"/>
</dbReference>
<feature type="binding site" evidence="6">
    <location>
        <begin position="88"/>
        <end position="90"/>
    </location>
    <ligand>
        <name>substrate</name>
    </ligand>
</feature>
<reference evidence="9" key="1">
    <citation type="journal article" date="2019" name="Int. J. Syst. Evol. Microbiol.">
        <title>The Global Catalogue of Microorganisms (GCM) 10K type strain sequencing project: providing services to taxonomists for standard genome sequencing and annotation.</title>
        <authorList>
            <consortium name="The Broad Institute Genomics Platform"/>
            <consortium name="The Broad Institute Genome Sequencing Center for Infectious Disease"/>
            <person name="Wu L."/>
            <person name="Ma J."/>
        </authorList>
    </citation>
    <scope>NUCLEOTIDE SEQUENCE [LARGE SCALE GENOMIC DNA]</scope>
    <source>
        <strain evidence="9">JCM 18401</strain>
    </source>
</reference>
<evidence type="ECO:0000313" key="8">
    <source>
        <dbReference type="EMBL" id="GAA4879659.1"/>
    </source>
</evidence>
<name>A0ABP9EKU4_9GAMM</name>
<dbReference type="CDD" id="cd01283">
    <property type="entry name" value="cytidine_deaminase"/>
    <property type="match status" value="2"/>
</dbReference>
<feature type="binding site" evidence="6">
    <location>
        <position position="128"/>
    </location>
    <ligand>
        <name>Zn(2+)</name>
        <dbReference type="ChEBI" id="CHEBI:29105"/>
        <note>catalytic</note>
    </ligand>
</feature>
<feature type="domain" description="CMP/dCMP-type deaminase" evidence="7">
    <location>
        <begin position="47"/>
        <end position="167"/>
    </location>
</feature>
<dbReference type="EMBL" id="BAABJZ010000016">
    <property type="protein sequence ID" value="GAA4879659.1"/>
    <property type="molecule type" value="Genomic_DNA"/>
</dbReference>
<comment type="subunit">
    <text evidence="2 6">Homodimer.</text>
</comment>
<comment type="similarity">
    <text evidence="1 6">Belongs to the cytidine and deoxycytidylate deaminase family.</text>
</comment>
<dbReference type="InterPro" id="IPR050202">
    <property type="entry name" value="Cyt/Deoxycyt_deaminase"/>
</dbReference>
<feature type="binding site" evidence="6">
    <location>
        <position position="101"/>
    </location>
    <ligand>
        <name>Zn(2+)</name>
        <dbReference type="ChEBI" id="CHEBI:29105"/>
        <note>catalytic</note>
    </ligand>
</feature>
<dbReference type="Proteomes" id="UP001499988">
    <property type="component" value="Unassembled WGS sequence"/>
</dbReference>
<comment type="cofactor">
    <cofactor evidence="6">
        <name>Zn(2+)</name>
        <dbReference type="ChEBI" id="CHEBI:29105"/>
    </cofactor>
    <text evidence="6">Binds 1 zinc ion.</text>
</comment>
<comment type="catalytic activity">
    <reaction evidence="6">
        <text>cytidine + H2O + H(+) = uridine + NH4(+)</text>
        <dbReference type="Rhea" id="RHEA:16069"/>
        <dbReference type="ChEBI" id="CHEBI:15377"/>
        <dbReference type="ChEBI" id="CHEBI:15378"/>
        <dbReference type="ChEBI" id="CHEBI:16704"/>
        <dbReference type="ChEBI" id="CHEBI:17562"/>
        <dbReference type="ChEBI" id="CHEBI:28938"/>
        <dbReference type="EC" id="3.5.4.5"/>
    </reaction>
</comment>
<comment type="catalytic activity">
    <reaction evidence="6">
        <text>2'-deoxycytidine + H2O + H(+) = 2'-deoxyuridine + NH4(+)</text>
        <dbReference type="Rhea" id="RHEA:13433"/>
        <dbReference type="ChEBI" id="CHEBI:15377"/>
        <dbReference type="ChEBI" id="CHEBI:15378"/>
        <dbReference type="ChEBI" id="CHEBI:15698"/>
        <dbReference type="ChEBI" id="CHEBI:16450"/>
        <dbReference type="ChEBI" id="CHEBI:28938"/>
        <dbReference type="EC" id="3.5.4.5"/>
    </reaction>
</comment>
<comment type="caution">
    <text evidence="8">The sequence shown here is derived from an EMBL/GenBank/DDBJ whole genome shotgun (WGS) entry which is preliminary data.</text>
</comment>
<keyword evidence="9" id="KW-1185">Reference proteome</keyword>
<evidence type="ECO:0000256" key="3">
    <source>
        <dbReference type="ARBA" id="ARBA00022723"/>
    </source>
</evidence>
<comment type="function">
    <text evidence="6">This enzyme scavenges exogenous and endogenous cytidine and 2'-deoxycytidine for UMP synthesis.</text>
</comment>
<proteinExistence type="inferred from homology"/>
<dbReference type="InterPro" id="IPR016192">
    <property type="entry name" value="APOBEC/CMP_deaminase_Zn-bd"/>
</dbReference>
<dbReference type="Pfam" id="PF00383">
    <property type="entry name" value="dCMP_cyt_deam_1"/>
    <property type="match status" value="1"/>
</dbReference>
<organism evidence="8 9">
    <name type="scientific">Ferrimonas pelagia</name>
    <dbReference type="NCBI Taxonomy" id="1177826"/>
    <lineage>
        <taxon>Bacteria</taxon>
        <taxon>Pseudomonadati</taxon>
        <taxon>Pseudomonadota</taxon>
        <taxon>Gammaproteobacteria</taxon>
        <taxon>Alteromonadales</taxon>
        <taxon>Ferrimonadaceae</taxon>
        <taxon>Ferrimonas</taxon>
    </lineage>
</organism>
<protein>
    <recommendedName>
        <fullName evidence="6">Cytidine deaminase</fullName>
        <ecNumber evidence="6">3.5.4.5</ecNumber>
    </recommendedName>
    <alternativeName>
        <fullName evidence="6">Cytidine aminohydrolase</fullName>
        <shortName evidence="6">CDA</shortName>
    </alternativeName>
</protein>
<evidence type="ECO:0000256" key="2">
    <source>
        <dbReference type="ARBA" id="ARBA00011738"/>
    </source>
</evidence>
<dbReference type="HAMAP" id="MF_01558">
    <property type="entry name" value="Cyt_deam"/>
    <property type="match status" value="1"/>
</dbReference>
<dbReference type="Pfam" id="PF08211">
    <property type="entry name" value="dCMP_cyt_deam_2"/>
    <property type="match status" value="1"/>
</dbReference>
<feature type="domain" description="CMP/dCMP-type deaminase" evidence="7">
    <location>
        <begin position="186"/>
        <end position="294"/>
    </location>
</feature>
<dbReference type="NCBIfam" id="NF006537">
    <property type="entry name" value="PRK09027.1"/>
    <property type="match status" value="1"/>
</dbReference>
<dbReference type="InterPro" id="IPR016193">
    <property type="entry name" value="Cytidine_deaminase-like"/>
</dbReference>
<dbReference type="PROSITE" id="PS51747">
    <property type="entry name" value="CYT_DCMP_DEAMINASES_2"/>
    <property type="match status" value="2"/>
</dbReference>
<evidence type="ECO:0000256" key="5">
    <source>
        <dbReference type="ARBA" id="ARBA00022833"/>
    </source>
</evidence>